<sequence>MSTAHPAQDPAHHTDGPADGSVRDAVLVTGASGTTGSRVAARLVARGLPVVAATRRATPVPGARAVRFDWTDPSTFAPALDGVGRMYLVPPVGSTDPAAAMLPFLRQARAAGAHRVVLLSASSVPRGGPAVGQVHEELPGLFEDWAVLRPSWFMQNFTGDHLHAHSARTEGVIRTATGDGRVGFVDADDIADVAVHALTDPAAPRTDLVLTGPEALDYADVAATLTALTGSRVVHQRLTRDEQCAHFRDRTGVPGPFAALLADMDVAIAGGAEDRTTDTVHRVTGHPPRRFADCAARELGLPAPSTDRPAAH</sequence>
<dbReference type="Gene3D" id="3.40.50.720">
    <property type="entry name" value="NAD(P)-binding Rossmann-like Domain"/>
    <property type="match status" value="1"/>
</dbReference>
<comment type="caution">
    <text evidence="3">The sequence shown here is derived from an EMBL/GenBank/DDBJ whole genome shotgun (WGS) entry which is preliminary data.</text>
</comment>
<organism evidence="3 4">
    <name type="scientific">Streptomyces cacaoi</name>
    <dbReference type="NCBI Taxonomy" id="1898"/>
    <lineage>
        <taxon>Bacteria</taxon>
        <taxon>Bacillati</taxon>
        <taxon>Actinomycetota</taxon>
        <taxon>Actinomycetes</taxon>
        <taxon>Kitasatosporales</taxon>
        <taxon>Streptomycetaceae</taxon>
        <taxon>Streptomyces</taxon>
    </lineage>
</organism>
<dbReference type="InterPro" id="IPR051604">
    <property type="entry name" value="Ergot_Alk_Oxidoreductase"/>
</dbReference>
<evidence type="ECO:0000259" key="2">
    <source>
        <dbReference type="Pfam" id="PF13460"/>
    </source>
</evidence>
<keyword evidence="4" id="KW-1185">Reference proteome</keyword>
<feature type="domain" description="NAD(P)-binding" evidence="2">
    <location>
        <begin position="30"/>
        <end position="201"/>
    </location>
</feature>
<gene>
    <name evidence="3" type="ORF">SCA03_45830</name>
</gene>
<dbReference type="CDD" id="cd05269">
    <property type="entry name" value="TMR_SDR_a"/>
    <property type="match status" value="1"/>
</dbReference>
<dbReference type="OrthoDB" id="3250520at2"/>
<dbReference type="SUPFAM" id="SSF51735">
    <property type="entry name" value="NAD(P)-binding Rossmann-fold domains"/>
    <property type="match status" value="1"/>
</dbReference>
<name>A0A4Y3R3B8_STRCI</name>
<evidence type="ECO:0000313" key="4">
    <source>
        <dbReference type="Proteomes" id="UP000319210"/>
    </source>
</evidence>
<reference evidence="3 4" key="1">
    <citation type="submission" date="2019-06" db="EMBL/GenBank/DDBJ databases">
        <title>Whole genome shotgun sequence of Streptomyces cacaoi subsp. cacaoi NBRC 12748.</title>
        <authorList>
            <person name="Hosoyama A."/>
            <person name="Uohara A."/>
            <person name="Ohji S."/>
            <person name="Ichikawa N."/>
        </authorList>
    </citation>
    <scope>NUCLEOTIDE SEQUENCE [LARGE SCALE GENOMIC DNA]</scope>
    <source>
        <strain evidence="3 4">NBRC 12748</strain>
    </source>
</reference>
<dbReference type="RefSeq" id="WP_086814759.1">
    <property type="nucleotide sequence ID" value="NZ_BJMM01000026.1"/>
</dbReference>
<accession>A0A4Y3R3B8</accession>
<dbReference type="AlphaFoldDB" id="A0A4Y3R3B8"/>
<feature type="region of interest" description="Disordered" evidence="1">
    <location>
        <begin position="1"/>
        <end position="22"/>
    </location>
</feature>
<evidence type="ECO:0000313" key="3">
    <source>
        <dbReference type="EMBL" id="GEB52032.1"/>
    </source>
</evidence>
<proteinExistence type="predicted"/>
<dbReference type="PANTHER" id="PTHR43162">
    <property type="match status" value="1"/>
</dbReference>
<dbReference type="Proteomes" id="UP000319210">
    <property type="component" value="Unassembled WGS sequence"/>
</dbReference>
<dbReference type="PANTHER" id="PTHR43162:SF1">
    <property type="entry name" value="PRESTALK A DIFFERENTIATION PROTEIN A"/>
    <property type="match status" value="1"/>
</dbReference>
<dbReference type="InterPro" id="IPR016040">
    <property type="entry name" value="NAD(P)-bd_dom"/>
</dbReference>
<dbReference type="EMBL" id="BJMM01000026">
    <property type="protein sequence ID" value="GEB52032.1"/>
    <property type="molecule type" value="Genomic_DNA"/>
</dbReference>
<dbReference type="Gene3D" id="3.90.25.10">
    <property type="entry name" value="UDP-galactose 4-epimerase, domain 1"/>
    <property type="match status" value="1"/>
</dbReference>
<dbReference type="Pfam" id="PF13460">
    <property type="entry name" value="NAD_binding_10"/>
    <property type="match status" value="1"/>
</dbReference>
<evidence type="ECO:0000256" key="1">
    <source>
        <dbReference type="SAM" id="MobiDB-lite"/>
    </source>
</evidence>
<protein>
    <submittedName>
        <fullName evidence="3">Oxidoreductase</fullName>
    </submittedName>
</protein>
<dbReference type="InterPro" id="IPR036291">
    <property type="entry name" value="NAD(P)-bd_dom_sf"/>
</dbReference>